<dbReference type="InterPro" id="IPR027470">
    <property type="entry name" value="Cation_efflux_CTD"/>
</dbReference>
<evidence type="ECO:0000256" key="4">
    <source>
        <dbReference type="ARBA" id="ARBA00022692"/>
    </source>
</evidence>
<keyword evidence="11" id="KW-1185">Reference proteome</keyword>
<evidence type="ECO:0000313" key="11">
    <source>
        <dbReference type="Proteomes" id="UP000633619"/>
    </source>
</evidence>
<feature type="transmembrane region" description="Helical" evidence="7">
    <location>
        <begin position="12"/>
        <end position="35"/>
    </location>
</feature>
<dbReference type="Pfam" id="PF01545">
    <property type="entry name" value="Cation_efflux"/>
    <property type="match status" value="1"/>
</dbReference>
<dbReference type="Pfam" id="PF16916">
    <property type="entry name" value="ZT_dimer"/>
    <property type="match status" value="1"/>
</dbReference>
<dbReference type="GO" id="GO:0016020">
    <property type="term" value="C:membrane"/>
    <property type="evidence" value="ECO:0007669"/>
    <property type="project" value="UniProtKB-SubCell"/>
</dbReference>
<dbReference type="AlphaFoldDB" id="A0A8I1A9N5"/>
<keyword evidence="4 7" id="KW-0812">Transmembrane</keyword>
<comment type="caution">
    <text evidence="10">The sequence shown here is derived from an EMBL/GenBank/DDBJ whole genome shotgun (WGS) entry which is preliminary data.</text>
</comment>
<evidence type="ECO:0000256" key="1">
    <source>
        <dbReference type="ARBA" id="ARBA00004141"/>
    </source>
</evidence>
<comment type="similarity">
    <text evidence="2">Belongs to the cation diffusion facilitator (CDF) transporter (TC 2.A.4) family.</text>
</comment>
<feature type="transmembrane region" description="Helical" evidence="7">
    <location>
        <begin position="81"/>
        <end position="107"/>
    </location>
</feature>
<keyword evidence="5 7" id="KW-1133">Transmembrane helix</keyword>
<feature type="domain" description="Cation efflux protein transmembrane" evidence="8">
    <location>
        <begin position="15"/>
        <end position="213"/>
    </location>
</feature>
<evidence type="ECO:0000313" key="10">
    <source>
        <dbReference type="EMBL" id="MBH8595490.1"/>
    </source>
</evidence>
<evidence type="ECO:0000256" key="2">
    <source>
        <dbReference type="ARBA" id="ARBA00008114"/>
    </source>
</evidence>
<accession>A0A8I1A9N5</accession>
<sequence>MKLKSKLQTPMAAAWIGLVSNIALTILKLMVGFLFQSPSLIADGFHNLADIAASGATLGSMRISKMPADREHPYGHGKAEVIASGMVAIVLLLISLFMIYESVAALFEPFVEAHVLSLLAAVISLIWKQILYVYTIKIGKRVNSKGLIATAYDHLSDVYASLAAVVGIGLALWGQHQSVPFAEYGDPLASIVVSLLILRVAIHMGKEAVDILMERNIPEEELKIYRELILKVDGVKRIDQLRGREHGHYRLIDVRVGVPADLTVKEGHDIASRVKETLMNEFQEIQEVFVHVNPWQPPEP</sequence>
<gene>
    <name evidence="10" type="ORF">I8U20_09110</name>
</gene>
<feature type="transmembrane region" description="Helical" evidence="7">
    <location>
        <begin position="113"/>
        <end position="134"/>
    </location>
</feature>
<dbReference type="NCBIfam" id="TIGR01297">
    <property type="entry name" value="CDF"/>
    <property type="match status" value="1"/>
</dbReference>
<dbReference type="InterPro" id="IPR027469">
    <property type="entry name" value="Cation_efflux_TMD_sf"/>
</dbReference>
<dbReference type="SUPFAM" id="SSF161111">
    <property type="entry name" value="Cation efflux protein transmembrane domain-like"/>
    <property type="match status" value="1"/>
</dbReference>
<evidence type="ECO:0000256" key="6">
    <source>
        <dbReference type="ARBA" id="ARBA00023136"/>
    </source>
</evidence>
<evidence type="ECO:0000259" key="9">
    <source>
        <dbReference type="Pfam" id="PF16916"/>
    </source>
</evidence>
<dbReference type="InterPro" id="IPR050291">
    <property type="entry name" value="CDF_Transporter"/>
</dbReference>
<name>A0A8I1A9N5_THEIN</name>
<keyword evidence="6 7" id="KW-0472">Membrane</keyword>
<dbReference type="Gene3D" id="3.30.70.1350">
    <property type="entry name" value="Cation efflux protein, cytoplasmic domain"/>
    <property type="match status" value="1"/>
</dbReference>
<dbReference type="Proteomes" id="UP000633619">
    <property type="component" value="Unassembled WGS sequence"/>
</dbReference>
<keyword evidence="3" id="KW-0813">Transport</keyword>
<evidence type="ECO:0000256" key="7">
    <source>
        <dbReference type="SAM" id="Phobius"/>
    </source>
</evidence>
<feature type="domain" description="Cation efflux protein cytoplasmic" evidence="9">
    <location>
        <begin position="218"/>
        <end position="294"/>
    </location>
</feature>
<dbReference type="Gene3D" id="1.20.1510.10">
    <property type="entry name" value="Cation efflux protein transmembrane domain"/>
    <property type="match status" value="1"/>
</dbReference>
<dbReference type="FunFam" id="1.20.1510.10:FF:000006">
    <property type="entry name" value="Divalent cation efflux transporter"/>
    <property type="match status" value="1"/>
</dbReference>
<reference evidence="10 11" key="1">
    <citation type="submission" date="2020-12" db="EMBL/GenBank/DDBJ databases">
        <title>WGS of Thermoactinomyces spp.</title>
        <authorList>
            <person name="Cheng K."/>
        </authorList>
    </citation>
    <scope>NUCLEOTIDE SEQUENCE [LARGE SCALE GENOMIC DNA]</scope>
    <source>
        <strain evidence="11">CICC 10671\DSM 43846</strain>
    </source>
</reference>
<evidence type="ECO:0000259" key="8">
    <source>
        <dbReference type="Pfam" id="PF01545"/>
    </source>
</evidence>
<dbReference type="PANTHER" id="PTHR43840">
    <property type="entry name" value="MITOCHONDRIAL METAL TRANSPORTER 1-RELATED"/>
    <property type="match status" value="1"/>
</dbReference>
<proteinExistence type="inferred from homology"/>
<dbReference type="PANTHER" id="PTHR43840:SF15">
    <property type="entry name" value="MITOCHONDRIAL METAL TRANSPORTER 1-RELATED"/>
    <property type="match status" value="1"/>
</dbReference>
<evidence type="ECO:0000256" key="3">
    <source>
        <dbReference type="ARBA" id="ARBA00022448"/>
    </source>
</evidence>
<protein>
    <submittedName>
        <fullName evidence="10">Cation transporter</fullName>
    </submittedName>
</protein>
<dbReference type="RefSeq" id="WP_181732144.1">
    <property type="nucleotide sequence ID" value="NZ_JACEIR010000005.1"/>
</dbReference>
<comment type="subcellular location">
    <subcellularLocation>
        <location evidence="1">Membrane</location>
        <topology evidence="1">Multi-pass membrane protein</topology>
    </subcellularLocation>
</comment>
<dbReference type="SUPFAM" id="SSF160240">
    <property type="entry name" value="Cation efflux protein cytoplasmic domain-like"/>
    <property type="match status" value="1"/>
</dbReference>
<dbReference type="EMBL" id="JAECVW010000004">
    <property type="protein sequence ID" value="MBH8595490.1"/>
    <property type="molecule type" value="Genomic_DNA"/>
</dbReference>
<evidence type="ECO:0000256" key="5">
    <source>
        <dbReference type="ARBA" id="ARBA00022989"/>
    </source>
</evidence>
<dbReference type="InterPro" id="IPR002524">
    <property type="entry name" value="Cation_efflux"/>
</dbReference>
<organism evidence="10 11">
    <name type="scientific">Thermoactinomyces intermedius</name>
    <dbReference type="NCBI Taxonomy" id="2024"/>
    <lineage>
        <taxon>Bacteria</taxon>
        <taxon>Bacillati</taxon>
        <taxon>Bacillota</taxon>
        <taxon>Bacilli</taxon>
        <taxon>Bacillales</taxon>
        <taxon>Thermoactinomycetaceae</taxon>
        <taxon>Thermoactinomyces</taxon>
    </lineage>
</organism>
<dbReference type="GO" id="GO:0008324">
    <property type="term" value="F:monoatomic cation transmembrane transporter activity"/>
    <property type="evidence" value="ECO:0007669"/>
    <property type="project" value="InterPro"/>
</dbReference>
<dbReference type="InterPro" id="IPR036837">
    <property type="entry name" value="Cation_efflux_CTD_sf"/>
</dbReference>
<dbReference type="InterPro" id="IPR058533">
    <property type="entry name" value="Cation_efflux_TM"/>
</dbReference>